<feature type="domain" description="Thiamine phosphate synthase/TenI" evidence="12">
    <location>
        <begin position="20"/>
        <end position="205"/>
    </location>
</feature>
<sequence>MNSPFDKRIDPVKLRRQLAVYFIMGSINCGGKDPVIVLREAIAGGVTLFQFREKGTGALTGQAAYELARELQAVCREGGVPFIVNDDVEMAAALGADGIHVGQEDAPASSLRSKLGHSAIVGVSAHSVEEARRAIADGADYLGVGPMYPTPSKSDARPVQGPHLIQELRSHGITVPLVGIGGITPAKAPPVLSAGADGVSVISAISQAEEPGRAAAAFAALYGKAT</sequence>
<feature type="binding site" evidence="9">
    <location>
        <position position="124"/>
    </location>
    <ligand>
        <name>4-amino-2-methyl-5-(diphosphooxymethyl)pyrimidine</name>
        <dbReference type="ChEBI" id="CHEBI:57841"/>
    </ligand>
</feature>
<dbReference type="SUPFAM" id="SSF51391">
    <property type="entry name" value="Thiamin phosphate synthase"/>
    <property type="match status" value="1"/>
</dbReference>
<accession>A0ABV5C4Y6</accession>
<keyword evidence="3 9" id="KW-0479">Metal-binding</keyword>
<dbReference type="InterPro" id="IPR013785">
    <property type="entry name" value="Aldolase_TIM"/>
</dbReference>
<dbReference type="InterPro" id="IPR022998">
    <property type="entry name" value="ThiamineP_synth_TenI"/>
</dbReference>
<dbReference type="Proteomes" id="UP001580430">
    <property type="component" value="Unassembled WGS sequence"/>
</dbReference>
<comment type="caution">
    <text evidence="13">The sequence shown here is derived from an EMBL/GenBank/DDBJ whole genome shotgun (WGS) entry which is preliminary data.</text>
</comment>
<keyword evidence="5 9" id="KW-0784">Thiamine biosynthesis</keyword>
<evidence type="ECO:0000256" key="10">
    <source>
        <dbReference type="RuleBase" id="RU003826"/>
    </source>
</evidence>
<evidence type="ECO:0000256" key="6">
    <source>
        <dbReference type="ARBA" id="ARBA00047334"/>
    </source>
</evidence>
<comment type="pathway">
    <text evidence="1 9 11">Cofactor biosynthesis; thiamine diphosphate biosynthesis; thiamine phosphate from 4-amino-2-methyl-5-diphosphomethylpyrimidine and 4-methyl-5-(2-phosphoethyl)-thiazole: step 1/1.</text>
</comment>
<keyword evidence="14" id="KW-1185">Reference proteome</keyword>
<dbReference type="PANTHER" id="PTHR20857">
    <property type="entry name" value="THIAMINE-PHOSPHATE PYROPHOSPHORYLASE"/>
    <property type="match status" value="1"/>
</dbReference>
<feature type="binding site" evidence="9">
    <location>
        <position position="153"/>
    </location>
    <ligand>
        <name>4-amino-2-methyl-5-(diphosphooxymethyl)pyrimidine</name>
        <dbReference type="ChEBI" id="CHEBI:57841"/>
    </ligand>
</feature>
<evidence type="ECO:0000256" key="9">
    <source>
        <dbReference type="HAMAP-Rule" id="MF_00097"/>
    </source>
</evidence>
<dbReference type="InterPro" id="IPR036206">
    <property type="entry name" value="ThiamineP_synth_sf"/>
</dbReference>
<dbReference type="Gene3D" id="3.20.20.70">
    <property type="entry name" value="Aldolase class I"/>
    <property type="match status" value="1"/>
</dbReference>
<dbReference type="EMBL" id="JBHIRY010000022">
    <property type="protein sequence ID" value="MFB5762573.1"/>
    <property type="molecule type" value="Genomic_DNA"/>
</dbReference>
<evidence type="ECO:0000313" key="13">
    <source>
        <dbReference type="EMBL" id="MFB5762573.1"/>
    </source>
</evidence>
<feature type="binding site" evidence="9">
    <location>
        <position position="105"/>
    </location>
    <ligand>
        <name>Mg(2+)</name>
        <dbReference type="ChEBI" id="CHEBI:18420"/>
    </ligand>
</feature>
<feature type="binding site" evidence="9">
    <location>
        <begin position="50"/>
        <end position="54"/>
    </location>
    <ligand>
        <name>4-amino-2-methyl-5-(diphosphooxymethyl)pyrimidine</name>
        <dbReference type="ChEBI" id="CHEBI:57841"/>
    </ligand>
</feature>
<keyword evidence="2 9" id="KW-0808">Transferase</keyword>
<evidence type="ECO:0000256" key="2">
    <source>
        <dbReference type="ARBA" id="ARBA00022679"/>
    </source>
</evidence>
<comment type="function">
    <text evidence="9">Condenses 4-methyl-5-(beta-hydroxyethyl)thiazole monophosphate (THZ-P) and 2-methyl-4-amino-5-hydroxymethyl pyrimidine pyrophosphate (HMP-PP) to form thiamine monophosphate (TMP).</text>
</comment>
<organism evidence="13 14">
    <name type="scientific">Paenibacillus medicaginis</name>
    <dbReference type="NCBI Taxonomy" id="1470560"/>
    <lineage>
        <taxon>Bacteria</taxon>
        <taxon>Bacillati</taxon>
        <taxon>Bacillota</taxon>
        <taxon>Bacilli</taxon>
        <taxon>Bacillales</taxon>
        <taxon>Paenibacillaceae</taxon>
        <taxon>Paenibacillus</taxon>
    </lineage>
</organism>
<evidence type="ECO:0000256" key="4">
    <source>
        <dbReference type="ARBA" id="ARBA00022842"/>
    </source>
</evidence>
<evidence type="ECO:0000256" key="7">
    <source>
        <dbReference type="ARBA" id="ARBA00047851"/>
    </source>
</evidence>
<comment type="cofactor">
    <cofactor evidence="9">
        <name>Mg(2+)</name>
        <dbReference type="ChEBI" id="CHEBI:18420"/>
    </cofactor>
    <text evidence="9">Binds 1 Mg(2+) ion per subunit.</text>
</comment>
<dbReference type="PANTHER" id="PTHR20857:SF15">
    <property type="entry name" value="THIAMINE-PHOSPHATE SYNTHASE"/>
    <property type="match status" value="1"/>
</dbReference>
<gene>
    <name evidence="9 13" type="primary">thiE</name>
    <name evidence="13" type="ORF">ACE5LO_19495</name>
</gene>
<dbReference type="CDD" id="cd00564">
    <property type="entry name" value="TMP_TenI"/>
    <property type="match status" value="1"/>
</dbReference>
<dbReference type="EC" id="2.5.1.3" evidence="9"/>
<evidence type="ECO:0000313" key="14">
    <source>
        <dbReference type="Proteomes" id="UP001580430"/>
    </source>
</evidence>
<comment type="similarity">
    <text evidence="9 10">Belongs to the thiamine-phosphate synthase family.</text>
</comment>
<evidence type="ECO:0000256" key="5">
    <source>
        <dbReference type="ARBA" id="ARBA00022977"/>
    </source>
</evidence>
<dbReference type="HAMAP" id="MF_00097">
    <property type="entry name" value="TMP_synthase"/>
    <property type="match status" value="1"/>
</dbReference>
<feature type="binding site" evidence="9">
    <location>
        <position position="85"/>
    </location>
    <ligand>
        <name>4-amino-2-methyl-5-(diphosphooxymethyl)pyrimidine</name>
        <dbReference type="ChEBI" id="CHEBI:57841"/>
    </ligand>
</feature>
<comment type="catalytic activity">
    <reaction evidence="6 9 10">
        <text>4-methyl-5-(2-phosphooxyethyl)-thiazole + 4-amino-2-methyl-5-(diphosphooxymethyl)pyrimidine + H(+) = thiamine phosphate + diphosphate</text>
        <dbReference type="Rhea" id="RHEA:22328"/>
        <dbReference type="ChEBI" id="CHEBI:15378"/>
        <dbReference type="ChEBI" id="CHEBI:33019"/>
        <dbReference type="ChEBI" id="CHEBI:37575"/>
        <dbReference type="ChEBI" id="CHEBI:57841"/>
        <dbReference type="ChEBI" id="CHEBI:58296"/>
        <dbReference type="EC" id="2.5.1.3"/>
    </reaction>
</comment>
<dbReference type="Pfam" id="PF02581">
    <property type="entry name" value="TMP-TENI"/>
    <property type="match status" value="1"/>
</dbReference>
<protein>
    <recommendedName>
        <fullName evidence="9">Thiamine-phosphate synthase</fullName>
        <shortName evidence="9">TP synthase</shortName>
        <shortName evidence="9">TPS</shortName>
        <ecNumber evidence="9">2.5.1.3</ecNumber>
    </recommendedName>
    <alternativeName>
        <fullName evidence="9">Thiamine-phosphate pyrophosphorylase</fullName>
        <shortName evidence="9">TMP pyrophosphorylase</shortName>
        <shortName evidence="9">TMP-PPase</shortName>
    </alternativeName>
</protein>
<dbReference type="NCBIfam" id="TIGR00693">
    <property type="entry name" value="thiE"/>
    <property type="match status" value="1"/>
</dbReference>
<feature type="binding site" evidence="9">
    <location>
        <position position="86"/>
    </location>
    <ligand>
        <name>Mg(2+)</name>
        <dbReference type="ChEBI" id="CHEBI:18420"/>
    </ligand>
</feature>
<evidence type="ECO:0000259" key="12">
    <source>
        <dbReference type="Pfam" id="PF02581"/>
    </source>
</evidence>
<comment type="catalytic activity">
    <reaction evidence="7 9 10">
        <text>2-(2-carboxy-4-methylthiazol-5-yl)ethyl phosphate + 4-amino-2-methyl-5-(diphosphooxymethyl)pyrimidine + 2 H(+) = thiamine phosphate + CO2 + diphosphate</text>
        <dbReference type="Rhea" id="RHEA:47848"/>
        <dbReference type="ChEBI" id="CHEBI:15378"/>
        <dbReference type="ChEBI" id="CHEBI:16526"/>
        <dbReference type="ChEBI" id="CHEBI:33019"/>
        <dbReference type="ChEBI" id="CHEBI:37575"/>
        <dbReference type="ChEBI" id="CHEBI:57841"/>
        <dbReference type="ChEBI" id="CHEBI:62890"/>
        <dbReference type="EC" id="2.5.1.3"/>
    </reaction>
</comment>
<keyword evidence="4 9" id="KW-0460">Magnesium</keyword>
<evidence type="ECO:0000256" key="8">
    <source>
        <dbReference type="ARBA" id="ARBA00047883"/>
    </source>
</evidence>
<feature type="binding site" evidence="9">
    <location>
        <begin position="150"/>
        <end position="152"/>
    </location>
    <ligand>
        <name>2-[(2R,5Z)-2-carboxy-4-methylthiazol-5(2H)-ylidene]ethyl phosphate</name>
        <dbReference type="ChEBI" id="CHEBI:62899"/>
    </ligand>
</feature>
<dbReference type="GO" id="GO:0004789">
    <property type="term" value="F:thiamine-phosphate diphosphorylase activity"/>
    <property type="evidence" value="ECO:0007669"/>
    <property type="project" value="UniProtKB-EC"/>
</dbReference>
<reference evidence="13 14" key="1">
    <citation type="submission" date="2024-09" db="EMBL/GenBank/DDBJ databases">
        <title>Paenibacillus zeirhizospherea sp. nov., isolated from surface of the maize (Zea mays) roots in a horticulture field, Hungary.</title>
        <authorList>
            <person name="Marton D."/>
            <person name="Farkas M."/>
            <person name="Bedics A."/>
            <person name="Toth E."/>
            <person name="Tancsics A."/>
            <person name="Boka K."/>
            <person name="Marati G."/>
            <person name="Kriszt B."/>
            <person name="Cserhati M."/>
        </authorList>
    </citation>
    <scope>NUCLEOTIDE SEQUENCE [LARGE SCALE GENOMIC DNA]</scope>
    <source>
        <strain evidence="13 14">JCM 18446</strain>
    </source>
</reference>
<feature type="binding site" evidence="9">
    <location>
        <position position="182"/>
    </location>
    <ligand>
        <name>2-[(2R,5Z)-2-carboxy-4-methylthiazol-5(2H)-ylidene]ethyl phosphate</name>
        <dbReference type="ChEBI" id="CHEBI:62899"/>
    </ligand>
</feature>
<evidence type="ECO:0000256" key="1">
    <source>
        <dbReference type="ARBA" id="ARBA00005165"/>
    </source>
</evidence>
<dbReference type="InterPro" id="IPR034291">
    <property type="entry name" value="TMP_synthase"/>
</dbReference>
<proteinExistence type="inferred from homology"/>
<evidence type="ECO:0000256" key="11">
    <source>
        <dbReference type="RuleBase" id="RU004253"/>
    </source>
</evidence>
<dbReference type="RefSeq" id="WP_375521675.1">
    <property type="nucleotide sequence ID" value="NZ_JBHIRY010000022.1"/>
</dbReference>
<comment type="catalytic activity">
    <reaction evidence="8 9 10">
        <text>2-[(2R,5Z)-2-carboxy-4-methylthiazol-5(2H)-ylidene]ethyl phosphate + 4-amino-2-methyl-5-(diphosphooxymethyl)pyrimidine + 2 H(+) = thiamine phosphate + CO2 + diphosphate</text>
        <dbReference type="Rhea" id="RHEA:47844"/>
        <dbReference type="ChEBI" id="CHEBI:15378"/>
        <dbReference type="ChEBI" id="CHEBI:16526"/>
        <dbReference type="ChEBI" id="CHEBI:33019"/>
        <dbReference type="ChEBI" id="CHEBI:37575"/>
        <dbReference type="ChEBI" id="CHEBI:57841"/>
        <dbReference type="ChEBI" id="CHEBI:62899"/>
        <dbReference type="EC" id="2.5.1.3"/>
    </reaction>
</comment>
<feature type="binding site" evidence="9">
    <location>
        <begin position="202"/>
        <end position="203"/>
    </location>
    <ligand>
        <name>2-[(2R,5Z)-2-carboxy-4-methylthiazol-5(2H)-ylidene]ethyl phosphate</name>
        <dbReference type="ChEBI" id="CHEBI:62899"/>
    </ligand>
</feature>
<evidence type="ECO:0000256" key="3">
    <source>
        <dbReference type="ARBA" id="ARBA00022723"/>
    </source>
</evidence>
<name>A0ABV5C4Y6_9BACL</name>